<evidence type="ECO:0000256" key="4">
    <source>
        <dbReference type="ARBA" id="ARBA00022982"/>
    </source>
</evidence>
<dbReference type="PRINTS" id="PR00605">
    <property type="entry name" value="CYTCHROMECIC"/>
</dbReference>
<keyword evidence="3 6" id="KW-0479">Metal-binding</keyword>
<evidence type="ECO:0000256" key="2">
    <source>
        <dbReference type="ARBA" id="ARBA00022617"/>
    </source>
</evidence>
<keyword evidence="5 6" id="KW-0408">Iron</keyword>
<reference evidence="10" key="1">
    <citation type="submission" date="2018-09" db="EMBL/GenBank/DDBJ databases">
        <authorList>
            <person name="Livingstone P.G."/>
            <person name="Whitworth D.E."/>
        </authorList>
    </citation>
    <scope>NUCLEOTIDE SEQUENCE [LARGE SCALE GENOMIC DNA]</scope>
    <source>
        <strain evidence="10">AB047A</strain>
    </source>
</reference>
<evidence type="ECO:0000256" key="5">
    <source>
        <dbReference type="ARBA" id="ARBA00023004"/>
    </source>
</evidence>
<dbReference type="GO" id="GO:0009055">
    <property type="term" value="F:electron transfer activity"/>
    <property type="evidence" value="ECO:0007669"/>
    <property type="project" value="InterPro"/>
</dbReference>
<feature type="region of interest" description="Disordered" evidence="7">
    <location>
        <begin position="150"/>
        <end position="182"/>
    </location>
</feature>
<dbReference type="InterPro" id="IPR036909">
    <property type="entry name" value="Cyt_c-like_dom_sf"/>
</dbReference>
<protein>
    <submittedName>
        <fullName evidence="9">Cytochrome C</fullName>
    </submittedName>
</protein>
<dbReference type="GO" id="GO:0020037">
    <property type="term" value="F:heme binding"/>
    <property type="evidence" value="ECO:0007669"/>
    <property type="project" value="InterPro"/>
</dbReference>
<feature type="region of interest" description="Disordered" evidence="7">
    <location>
        <begin position="27"/>
        <end position="64"/>
    </location>
</feature>
<dbReference type="Gene3D" id="1.10.760.10">
    <property type="entry name" value="Cytochrome c-like domain"/>
    <property type="match status" value="1"/>
</dbReference>
<dbReference type="InterPro" id="IPR008168">
    <property type="entry name" value="Cyt_C_IC"/>
</dbReference>
<keyword evidence="10" id="KW-1185">Reference proteome</keyword>
<name>A0A3A8QBU6_9BACT</name>
<evidence type="ECO:0000256" key="3">
    <source>
        <dbReference type="ARBA" id="ARBA00022723"/>
    </source>
</evidence>
<feature type="domain" description="Cytochrome c" evidence="8">
    <location>
        <begin position="65"/>
        <end position="144"/>
    </location>
</feature>
<evidence type="ECO:0000256" key="6">
    <source>
        <dbReference type="PROSITE-ProRule" id="PRU00433"/>
    </source>
</evidence>
<evidence type="ECO:0000256" key="1">
    <source>
        <dbReference type="ARBA" id="ARBA00022448"/>
    </source>
</evidence>
<dbReference type="InterPro" id="IPR009056">
    <property type="entry name" value="Cyt_c-like_dom"/>
</dbReference>
<dbReference type="InterPro" id="IPR051459">
    <property type="entry name" value="Cytochrome_c-type_DH"/>
</dbReference>
<dbReference type="AlphaFoldDB" id="A0A3A8QBU6"/>
<dbReference type="RefSeq" id="WP_120551640.1">
    <property type="nucleotide sequence ID" value="NZ_RAWM01000069.1"/>
</dbReference>
<evidence type="ECO:0000313" key="10">
    <source>
        <dbReference type="Proteomes" id="UP000282656"/>
    </source>
</evidence>
<dbReference type="PROSITE" id="PS51257">
    <property type="entry name" value="PROKAR_LIPOPROTEIN"/>
    <property type="match status" value="1"/>
</dbReference>
<evidence type="ECO:0000313" key="9">
    <source>
        <dbReference type="EMBL" id="RKH65618.1"/>
    </source>
</evidence>
<sequence length="182" mass="19942">MSRWVLMGALLFLTSCEREQRRFQELPAAARPAARDVQQSELQAGPVAPAPPTPPTRAASEDNAYDVSQGKRLFVWFNCSGCHAAGGGGGMGPPLMDAKWRYGSEPENIYATIVEGRPNGMPSFRGKIPDTQVWQLVAYVRSMSGLLKKDVAPGRSDTLNTRPSESSKARETPRPEEVEQPR</sequence>
<dbReference type="PROSITE" id="PS51007">
    <property type="entry name" value="CYTC"/>
    <property type="match status" value="1"/>
</dbReference>
<keyword evidence="4" id="KW-0249">Electron transport</keyword>
<dbReference type="GO" id="GO:0005506">
    <property type="term" value="F:iron ion binding"/>
    <property type="evidence" value="ECO:0007669"/>
    <property type="project" value="InterPro"/>
</dbReference>
<dbReference type="EMBL" id="RAWM01000069">
    <property type="protein sequence ID" value="RKH65618.1"/>
    <property type="molecule type" value="Genomic_DNA"/>
</dbReference>
<dbReference type="Proteomes" id="UP000282656">
    <property type="component" value="Unassembled WGS sequence"/>
</dbReference>
<dbReference type="PANTHER" id="PTHR35008:SF4">
    <property type="entry name" value="BLL4482 PROTEIN"/>
    <property type="match status" value="1"/>
</dbReference>
<gene>
    <name evidence="9" type="ORF">D7X96_23340</name>
</gene>
<evidence type="ECO:0000256" key="7">
    <source>
        <dbReference type="SAM" id="MobiDB-lite"/>
    </source>
</evidence>
<evidence type="ECO:0000259" key="8">
    <source>
        <dbReference type="PROSITE" id="PS51007"/>
    </source>
</evidence>
<keyword evidence="1" id="KW-0813">Transport</keyword>
<dbReference type="PANTHER" id="PTHR35008">
    <property type="entry name" value="BLL4482 PROTEIN-RELATED"/>
    <property type="match status" value="1"/>
</dbReference>
<proteinExistence type="predicted"/>
<feature type="compositionally biased region" description="Basic and acidic residues" evidence="7">
    <location>
        <begin position="165"/>
        <end position="182"/>
    </location>
</feature>
<dbReference type="Pfam" id="PF13442">
    <property type="entry name" value="Cytochrome_CBB3"/>
    <property type="match status" value="1"/>
</dbReference>
<dbReference type="OrthoDB" id="9811281at2"/>
<dbReference type="SUPFAM" id="SSF46626">
    <property type="entry name" value="Cytochrome c"/>
    <property type="match status" value="1"/>
</dbReference>
<comment type="caution">
    <text evidence="9">The sequence shown here is derived from an EMBL/GenBank/DDBJ whole genome shotgun (WGS) entry which is preliminary data.</text>
</comment>
<keyword evidence="2 6" id="KW-0349">Heme</keyword>
<accession>A0A3A8QBU6</accession>
<organism evidence="9 10">
    <name type="scientific">Corallococcus interemptor</name>
    <dbReference type="NCBI Taxonomy" id="2316720"/>
    <lineage>
        <taxon>Bacteria</taxon>
        <taxon>Pseudomonadati</taxon>
        <taxon>Myxococcota</taxon>
        <taxon>Myxococcia</taxon>
        <taxon>Myxococcales</taxon>
        <taxon>Cystobacterineae</taxon>
        <taxon>Myxococcaceae</taxon>
        <taxon>Corallococcus</taxon>
    </lineage>
</organism>